<keyword evidence="1" id="KW-0472">Membrane</keyword>
<sequence length="234" mass="25403">MGKEFHGDVGQVVMGDAKTGPALHNVMNVNVSSAPEAKPVEFKALNMFQRAKIKDRVKAVSASTGMADLEVYRHILAEFGADNLNSLSADTYKDVIAYLAGLAGNHLPDEPSEQPATQEAPLPCPVCVEHKHSVKKLRIGLSILAMFSLFCLCGVVWAVVQSNKADTPASIAATDEYCHQDGKSFSVGSIVKMPDNNLMKCTNAPGASPNYWEQIKTPSIKPVTKRRHQEPSKW</sequence>
<comment type="caution">
    <text evidence="2">The sequence shown here is derived from an EMBL/GenBank/DDBJ whole genome shotgun (WGS) entry which is preliminary data.</text>
</comment>
<evidence type="ECO:0000256" key="1">
    <source>
        <dbReference type="SAM" id="Phobius"/>
    </source>
</evidence>
<reference evidence="2" key="1">
    <citation type="submission" date="2021-04" db="EMBL/GenBank/DDBJ databases">
        <title>novel species isolated from subtropical streams in China.</title>
        <authorList>
            <person name="Lu H."/>
        </authorList>
    </citation>
    <scope>NUCLEOTIDE SEQUENCE</scope>
    <source>
        <strain evidence="2">LFS511W</strain>
    </source>
</reference>
<keyword evidence="3" id="KW-1185">Reference proteome</keyword>
<organism evidence="2 3">
    <name type="scientific">Undibacterium luofuense</name>
    <dbReference type="NCBI Taxonomy" id="2828733"/>
    <lineage>
        <taxon>Bacteria</taxon>
        <taxon>Pseudomonadati</taxon>
        <taxon>Pseudomonadota</taxon>
        <taxon>Betaproteobacteria</taxon>
        <taxon>Burkholderiales</taxon>
        <taxon>Oxalobacteraceae</taxon>
        <taxon>Undibacterium</taxon>
    </lineage>
</organism>
<dbReference type="RefSeq" id="WP_212687986.1">
    <property type="nucleotide sequence ID" value="NZ_JAGSPN010000007.1"/>
</dbReference>
<accession>A0A941I7H8</accession>
<gene>
    <name evidence="2" type="ORF">KDM89_11040</name>
</gene>
<protein>
    <submittedName>
        <fullName evidence="2">Uncharacterized protein</fullName>
    </submittedName>
</protein>
<dbReference type="Proteomes" id="UP000680067">
    <property type="component" value="Unassembled WGS sequence"/>
</dbReference>
<dbReference type="EMBL" id="JAGSPN010000007">
    <property type="protein sequence ID" value="MBR7782680.1"/>
    <property type="molecule type" value="Genomic_DNA"/>
</dbReference>
<keyword evidence="1" id="KW-0812">Transmembrane</keyword>
<name>A0A941I7H8_9BURK</name>
<proteinExistence type="predicted"/>
<evidence type="ECO:0000313" key="2">
    <source>
        <dbReference type="EMBL" id="MBR7782680.1"/>
    </source>
</evidence>
<dbReference type="AlphaFoldDB" id="A0A941I7H8"/>
<keyword evidence="1" id="KW-1133">Transmembrane helix</keyword>
<feature type="transmembrane region" description="Helical" evidence="1">
    <location>
        <begin position="139"/>
        <end position="160"/>
    </location>
</feature>
<evidence type="ECO:0000313" key="3">
    <source>
        <dbReference type="Proteomes" id="UP000680067"/>
    </source>
</evidence>